<comment type="similarity">
    <text evidence="1">Belongs to the peptidase M10A family.</text>
</comment>
<dbReference type="OMA" id="KWAANTH"/>
<evidence type="ECO:0000256" key="4">
    <source>
        <dbReference type="ARBA" id="ARBA00022729"/>
    </source>
</evidence>
<dbReference type="HOGENOM" id="CLU_1202207_0_0_1"/>
<reference evidence="11" key="1">
    <citation type="submission" date="2003-08" db="EMBL/GenBank/DDBJ databases">
        <authorList>
            <person name="Birren B."/>
            <person name="Nusbaum C."/>
            <person name="Abebe A."/>
            <person name="Abouelleil A."/>
            <person name="Adekoya E."/>
            <person name="Ait-zahra M."/>
            <person name="Allen N."/>
            <person name="Allen T."/>
            <person name="An P."/>
            <person name="Anderson M."/>
            <person name="Anderson S."/>
            <person name="Arachchi H."/>
            <person name="Armbruster J."/>
            <person name="Bachantsang P."/>
            <person name="Baldwin J."/>
            <person name="Barry A."/>
            <person name="Bayul T."/>
            <person name="Blitshsteyn B."/>
            <person name="Bloom T."/>
            <person name="Blye J."/>
            <person name="Boguslavskiy L."/>
            <person name="Borowsky M."/>
            <person name="Boukhgalter B."/>
            <person name="Brunache A."/>
            <person name="Butler J."/>
            <person name="Calixte N."/>
            <person name="Calvo S."/>
            <person name="Camarata J."/>
            <person name="Campo K."/>
            <person name="Chang J."/>
            <person name="Cheshatsang Y."/>
            <person name="Citroen M."/>
            <person name="Collymore A."/>
            <person name="Considine T."/>
            <person name="Cook A."/>
            <person name="Cooke P."/>
            <person name="Corum B."/>
            <person name="Cuomo C."/>
            <person name="David R."/>
            <person name="Dawoe T."/>
            <person name="Degray S."/>
            <person name="Dodge S."/>
            <person name="Dooley K."/>
            <person name="Dorje P."/>
            <person name="Dorjee K."/>
            <person name="Dorris L."/>
            <person name="Duffey N."/>
            <person name="Dupes A."/>
            <person name="Elkins T."/>
            <person name="Engels R."/>
            <person name="Erickson J."/>
            <person name="Farina A."/>
            <person name="Faro S."/>
            <person name="Ferreira P."/>
            <person name="Fischer H."/>
            <person name="Fitzgerald M."/>
            <person name="Foley K."/>
            <person name="Gage D."/>
            <person name="Galagan J."/>
            <person name="Gearin G."/>
            <person name="Gnerre S."/>
            <person name="Gnirke A."/>
            <person name="Goyette A."/>
            <person name="Graham J."/>
            <person name="Grandbois E."/>
            <person name="Gyaltsen K."/>
            <person name="Hafez N."/>
            <person name="Hagopian D."/>
            <person name="Hagos B."/>
            <person name="Hall J."/>
            <person name="Hatcher B."/>
            <person name="Heller A."/>
            <person name="Higgins H."/>
            <person name="Honan T."/>
            <person name="Horn A."/>
            <person name="Houde N."/>
            <person name="Hughes L."/>
            <person name="Hulme W."/>
            <person name="Husby E."/>
            <person name="Iliev I."/>
            <person name="Jaffe D."/>
            <person name="Jones C."/>
            <person name="Kamal M."/>
            <person name="Kamat A."/>
            <person name="Kamvysselis M."/>
            <person name="Karlsson E."/>
            <person name="Kells C."/>
            <person name="Kieu A."/>
            <person name="Kisner P."/>
            <person name="Kodira C."/>
            <person name="Kulbokas E."/>
            <person name="Labutti K."/>
            <person name="Lama D."/>
            <person name="Landers T."/>
            <person name="Leger J."/>
            <person name="Levine S."/>
            <person name="Lewis D."/>
            <person name="Lewis T."/>
            <person name="Lindblad-toh K."/>
            <person name="Liu X."/>
            <person name="Lokyitsang T."/>
            <person name="Lokyitsang Y."/>
            <person name="Lucien O."/>
            <person name="Lui A."/>
            <person name="Ma L.J."/>
            <person name="Mabbitt R."/>
            <person name="Macdonald J."/>
            <person name="Maclean C."/>
            <person name="Major J."/>
            <person name="Manning J."/>
            <person name="Marabella R."/>
            <person name="Maru K."/>
            <person name="Matthews C."/>
            <person name="Mauceli E."/>
            <person name="Mccarthy M."/>
            <person name="Mcdonough S."/>
            <person name="Mcghee T."/>
            <person name="Meldrim J."/>
            <person name="Meneus L."/>
            <person name="Mesirov J."/>
            <person name="Mihalev A."/>
            <person name="Mihova T."/>
            <person name="Mikkelsen T."/>
            <person name="Mlenga V."/>
            <person name="Moru K."/>
            <person name="Mozes J."/>
            <person name="Mulrain L."/>
            <person name="Munson G."/>
            <person name="Naylor J."/>
            <person name="Newes C."/>
            <person name="Nguyen C."/>
            <person name="Nguyen N."/>
            <person name="Nguyen T."/>
            <person name="Nicol R."/>
            <person name="Nielsen C."/>
            <person name="Nizzari M."/>
            <person name="Norbu C."/>
            <person name="Norbu N."/>
            <person name="O'donnell P."/>
            <person name="Okoawo O."/>
            <person name="O'leary S."/>
            <person name="Omotosho B."/>
            <person name="O'neill K."/>
            <person name="Osman S."/>
            <person name="Parker S."/>
            <person name="Perrin D."/>
            <person name="Phunkhang P."/>
            <person name="Piqani B."/>
            <person name="Purcell S."/>
            <person name="Rachupka T."/>
            <person name="Ramasamy U."/>
            <person name="Rameau R."/>
            <person name="Ray V."/>
            <person name="Raymond C."/>
            <person name="Retta R."/>
            <person name="Richardson S."/>
            <person name="Rise C."/>
            <person name="Rodriguez J."/>
            <person name="Rogers J."/>
            <person name="Rogov P."/>
            <person name="Rutman M."/>
            <person name="Schupbach R."/>
            <person name="Seaman C."/>
            <person name="Settipalli S."/>
            <person name="Sharpe T."/>
            <person name="Sheridan J."/>
            <person name="Sherpa N."/>
            <person name="Shi J."/>
            <person name="Smirnov S."/>
            <person name="Smith C."/>
            <person name="Sougnez C."/>
            <person name="Spencer B."/>
            <person name="Stalker J."/>
            <person name="Stange-thomann N."/>
            <person name="Stavropoulos S."/>
            <person name="Stetson K."/>
            <person name="Stone C."/>
            <person name="Stone S."/>
            <person name="Stubbs M."/>
            <person name="Talamas J."/>
            <person name="Tchuinga P."/>
            <person name="Tenzing P."/>
            <person name="Tesfaye S."/>
            <person name="Theodore J."/>
            <person name="Thoulutsang Y."/>
            <person name="Topham K."/>
            <person name="Towey S."/>
            <person name="Tsamla T."/>
            <person name="Tsomo N."/>
            <person name="Vallee D."/>
            <person name="Vassiliev H."/>
            <person name="Venkataraman V."/>
            <person name="Vinson J."/>
            <person name="Vo A."/>
            <person name="Wade C."/>
            <person name="Wang S."/>
            <person name="Wangchuk T."/>
            <person name="Wangdi T."/>
            <person name="Whittaker C."/>
            <person name="Wilkinson J."/>
            <person name="Wu Y."/>
            <person name="Wyman D."/>
            <person name="Yadav S."/>
            <person name="Yang S."/>
            <person name="Yang X."/>
            <person name="Yeager S."/>
            <person name="Yee E."/>
            <person name="Young G."/>
            <person name="Zainoun J."/>
            <person name="Zembeck L."/>
            <person name="Zimmer A."/>
            <person name="Zody M."/>
            <person name="Lander E."/>
        </authorList>
    </citation>
    <scope>NUCLEOTIDE SEQUENCE [LARGE SCALE GENOMIC DNA]</scope>
</reference>
<evidence type="ECO:0000259" key="9">
    <source>
        <dbReference type="SMART" id="SM00235"/>
    </source>
</evidence>
<evidence type="ECO:0000256" key="5">
    <source>
        <dbReference type="ARBA" id="ARBA00022801"/>
    </source>
</evidence>
<dbReference type="PRINTS" id="PR00138">
    <property type="entry name" value="MATRIXIN"/>
</dbReference>
<dbReference type="InterPro" id="IPR036365">
    <property type="entry name" value="PGBD-like_sf"/>
</dbReference>
<dbReference type="PANTHER" id="PTHR10201:SF291">
    <property type="entry name" value="MATRIX METALLOPROTEINASE 1, ISOFORM C-RELATED"/>
    <property type="match status" value="1"/>
</dbReference>
<feature type="binding site" evidence="8">
    <location>
        <position position="212"/>
    </location>
    <ligand>
        <name>Zn(2+)</name>
        <dbReference type="ChEBI" id="CHEBI:29105"/>
        <label>1</label>
    </ligand>
</feature>
<feature type="binding site" evidence="8">
    <location>
        <position position="176"/>
    </location>
    <ligand>
        <name>Zn(2+)</name>
        <dbReference type="ChEBI" id="CHEBI:29105"/>
        <label>1</label>
    </ligand>
</feature>
<accession>H2YRF5</accession>
<evidence type="ECO:0000256" key="1">
    <source>
        <dbReference type="ARBA" id="ARBA00010370"/>
    </source>
</evidence>
<keyword evidence="3 8" id="KW-0479">Metal-binding</keyword>
<feature type="binding site" evidence="8">
    <location>
        <position position="191"/>
    </location>
    <ligand>
        <name>Zn(2+)</name>
        <dbReference type="ChEBI" id="CHEBI:29105"/>
        <label>1</label>
    </ligand>
</feature>
<feature type="binding site" evidence="8">
    <location>
        <position position="183"/>
    </location>
    <ligand>
        <name>Ca(2+)</name>
        <dbReference type="ChEBI" id="CHEBI:29108"/>
        <label>3</label>
    </ligand>
</feature>
<reference evidence="10" key="2">
    <citation type="submission" date="2025-08" db="UniProtKB">
        <authorList>
            <consortium name="Ensembl"/>
        </authorList>
    </citation>
    <scope>IDENTIFICATION</scope>
</reference>
<evidence type="ECO:0000256" key="6">
    <source>
        <dbReference type="ARBA" id="ARBA00022833"/>
    </source>
</evidence>
<evidence type="ECO:0000256" key="8">
    <source>
        <dbReference type="PIRSR" id="PIRSR621190-2"/>
    </source>
</evidence>
<dbReference type="AlphaFoldDB" id="H2YRF5"/>
<comment type="cofactor">
    <cofactor evidence="8">
        <name>Zn(2+)</name>
        <dbReference type="ChEBI" id="CHEBI:29105"/>
    </cofactor>
    <text evidence="8">Binds 2 Zn(2+) ions per subunit.</text>
</comment>
<dbReference type="SMART" id="SM00235">
    <property type="entry name" value="ZnMc"/>
    <property type="match status" value="1"/>
</dbReference>
<feature type="binding site" evidence="8">
    <location>
        <position position="178"/>
    </location>
    <ligand>
        <name>Zn(2+)</name>
        <dbReference type="ChEBI" id="CHEBI:29105"/>
        <label>1</label>
    </ligand>
</feature>
<evidence type="ECO:0000256" key="7">
    <source>
        <dbReference type="ARBA" id="ARBA00023049"/>
    </source>
</evidence>
<feature type="binding site" evidence="8">
    <location>
        <position position="214"/>
    </location>
    <ligand>
        <name>Ca(2+)</name>
        <dbReference type="ChEBI" id="CHEBI:29108"/>
        <label>3</label>
    </ligand>
</feature>
<dbReference type="InterPro" id="IPR021190">
    <property type="entry name" value="Pept_M10A"/>
</dbReference>
<dbReference type="GeneTree" id="ENSGT00940000166111"/>
<feature type="binding site" description="in inhibited form" evidence="8">
    <location>
        <position position="96"/>
    </location>
    <ligand>
        <name>Zn(2+)</name>
        <dbReference type="ChEBI" id="CHEBI:29105"/>
        <label>2</label>
        <note>catalytic</note>
    </ligand>
</feature>
<dbReference type="InterPro" id="IPR006026">
    <property type="entry name" value="Peptidase_Metallo"/>
</dbReference>
<comment type="cofactor">
    <cofactor evidence="8">
        <name>Ca(2+)</name>
        <dbReference type="ChEBI" id="CHEBI:29108"/>
    </cofactor>
    <text evidence="8">Can bind about 5 Ca(2+) ions per subunit.</text>
</comment>
<dbReference type="GO" id="GO:0006508">
    <property type="term" value="P:proteolysis"/>
    <property type="evidence" value="ECO:0007669"/>
    <property type="project" value="UniProtKB-KW"/>
</dbReference>
<keyword evidence="6 8" id="KW-0862">Zinc</keyword>
<feature type="domain" description="Peptidase metallopeptidase" evidence="9">
    <location>
        <begin position="112"/>
        <end position="231"/>
    </location>
</feature>
<keyword evidence="7" id="KW-0482">Metalloprotease</keyword>
<keyword evidence="11" id="KW-1185">Reference proteome</keyword>
<feature type="binding site" evidence="8">
    <location>
        <position position="217"/>
    </location>
    <ligand>
        <name>Ca(2+)</name>
        <dbReference type="ChEBI" id="CHEBI:29108"/>
        <label>1</label>
    </ligand>
</feature>
<dbReference type="Pfam" id="PF01471">
    <property type="entry name" value="PG_binding_1"/>
    <property type="match status" value="1"/>
</dbReference>
<dbReference type="Pfam" id="PF00413">
    <property type="entry name" value="Peptidase_M10"/>
    <property type="match status" value="1"/>
</dbReference>
<feature type="binding site" evidence="8">
    <location>
        <position position="184"/>
    </location>
    <ligand>
        <name>Ca(2+)</name>
        <dbReference type="ChEBI" id="CHEBI:29108"/>
        <label>3</label>
    </ligand>
</feature>
<protein>
    <recommendedName>
        <fullName evidence="9">Peptidase metallopeptidase domain-containing protein</fullName>
    </recommendedName>
</protein>
<dbReference type="STRING" id="51511.ENSCSAVP00000007915"/>
<dbReference type="Proteomes" id="UP000007875">
    <property type="component" value="Unassembled WGS sequence"/>
</dbReference>
<evidence type="ECO:0000256" key="3">
    <source>
        <dbReference type="ARBA" id="ARBA00022723"/>
    </source>
</evidence>
<feature type="binding site" evidence="8">
    <location>
        <position position="217"/>
    </location>
    <ligand>
        <name>Ca(2+)</name>
        <dbReference type="ChEBI" id="CHEBI:29108"/>
        <label>3</label>
    </ligand>
</feature>
<feature type="binding site" evidence="8">
    <location>
        <position position="210"/>
    </location>
    <ligand>
        <name>Ca(2+)</name>
        <dbReference type="ChEBI" id="CHEBI:29108"/>
        <label>2</label>
    </ligand>
</feature>
<dbReference type="GO" id="GO:0030574">
    <property type="term" value="P:collagen catabolic process"/>
    <property type="evidence" value="ECO:0007669"/>
    <property type="project" value="TreeGrafter"/>
</dbReference>
<keyword evidence="4" id="KW-0732">Signal</keyword>
<dbReference type="InParanoid" id="H2YRF5"/>
<dbReference type="eggNOG" id="KOG1565">
    <property type="taxonomic scope" value="Eukaryota"/>
</dbReference>
<keyword evidence="8" id="KW-0106">Calcium</keyword>
<evidence type="ECO:0000313" key="11">
    <source>
        <dbReference type="Proteomes" id="UP000007875"/>
    </source>
</evidence>
<dbReference type="SUPFAM" id="SSF47090">
    <property type="entry name" value="PGBD-like"/>
    <property type="match status" value="1"/>
</dbReference>
<name>H2YRF5_CIOSA</name>
<dbReference type="PANTHER" id="PTHR10201">
    <property type="entry name" value="MATRIX METALLOPROTEINASE"/>
    <property type="match status" value="1"/>
</dbReference>
<dbReference type="GO" id="GO:0030198">
    <property type="term" value="P:extracellular matrix organization"/>
    <property type="evidence" value="ECO:0007669"/>
    <property type="project" value="TreeGrafter"/>
</dbReference>
<evidence type="ECO:0000313" key="10">
    <source>
        <dbReference type="Ensembl" id="ENSCSAVP00000007915.1"/>
    </source>
</evidence>
<dbReference type="InterPro" id="IPR002477">
    <property type="entry name" value="Peptidoglycan-bd-like"/>
</dbReference>
<reference evidence="10" key="3">
    <citation type="submission" date="2025-09" db="UniProtKB">
        <authorList>
            <consortium name="Ensembl"/>
        </authorList>
    </citation>
    <scope>IDENTIFICATION</scope>
</reference>
<dbReference type="SUPFAM" id="SSF55486">
    <property type="entry name" value="Metalloproteases ('zincins'), catalytic domain"/>
    <property type="match status" value="1"/>
</dbReference>
<organism evidence="10 11">
    <name type="scientific">Ciona savignyi</name>
    <name type="common">Pacific transparent sea squirt</name>
    <dbReference type="NCBI Taxonomy" id="51511"/>
    <lineage>
        <taxon>Eukaryota</taxon>
        <taxon>Metazoa</taxon>
        <taxon>Chordata</taxon>
        <taxon>Tunicata</taxon>
        <taxon>Ascidiacea</taxon>
        <taxon>Phlebobranchia</taxon>
        <taxon>Cionidae</taxon>
        <taxon>Ciona</taxon>
    </lineage>
</organism>
<dbReference type="Ensembl" id="ENSCSAVT00000008021.1">
    <property type="protein sequence ID" value="ENSCSAVP00000007915.1"/>
    <property type="gene ID" value="ENSCSAVG00000004725.1"/>
</dbReference>
<evidence type="ECO:0000256" key="2">
    <source>
        <dbReference type="ARBA" id="ARBA00022670"/>
    </source>
</evidence>
<dbReference type="InterPro" id="IPR024079">
    <property type="entry name" value="MetalloPept_cat_dom_sf"/>
</dbReference>
<dbReference type="InterPro" id="IPR001818">
    <property type="entry name" value="Pept_M10_metallopeptidase"/>
</dbReference>
<dbReference type="GO" id="GO:0004222">
    <property type="term" value="F:metalloendopeptidase activity"/>
    <property type="evidence" value="ECO:0007669"/>
    <property type="project" value="InterPro"/>
</dbReference>
<keyword evidence="5" id="KW-0378">Hydrolase</keyword>
<dbReference type="GO" id="GO:0008270">
    <property type="term" value="F:zinc ion binding"/>
    <property type="evidence" value="ECO:0007669"/>
    <property type="project" value="InterPro"/>
</dbReference>
<dbReference type="GO" id="GO:0031012">
    <property type="term" value="C:extracellular matrix"/>
    <property type="evidence" value="ECO:0007669"/>
    <property type="project" value="InterPro"/>
</dbReference>
<keyword evidence="2" id="KW-0645">Protease</keyword>
<feature type="binding site" evidence="8">
    <location>
        <position position="166"/>
    </location>
    <ligand>
        <name>Ca(2+)</name>
        <dbReference type="ChEBI" id="CHEBI:29108"/>
        <label>2</label>
    </ligand>
</feature>
<dbReference type="Gene3D" id="3.40.390.10">
    <property type="entry name" value="Collagenase (Catalytic Domain)"/>
    <property type="match status" value="1"/>
</dbReference>
<proteinExistence type="inferred from homology"/>
<sequence>MQEDVLPRNVSIQKLTKLLTNYMNRFGYTNLTTENEVDLMTTSRDDSDSRDPHRYYVIALDKHVSQQIETMQDNLGLPVTGKLDKETLETLLLPRCGMRDIEPSGDAGNFVLQGSWLKHDLTYRVLNITHRLTAKEFHDTMARAIQMWAEVTPLTIKRVEATSTADIDIYFADGSHGDGYNFDGIGGTLAHGFYPPAAWEDQDIPTLAGDIHFDLAEKFVTNSHKGVDILQ</sequence>